<evidence type="ECO:0000313" key="1">
    <source>
        <dbReference type="EMBL" id="KAJ4454272.1"/>
    </source>
</evidence>
<proteinExistence type="predicted"/>
<accession>A0ABQ8U4M8</accession>
<organism evidence="1 2">
    <name type="scientific">Paratrimastix pyriformis</name>
    <dbReference type="NCBI Taxonomy" id="342808"/>
    <lineage>
        <taxon>Eukaryota</taxon>
        <taxon>Metamonada</taxon>
        <taxon>Preaxostyla</taxon>
        <taxon>Paratrimastigidae</taxon>
        <taxon>Paratrimastix</taxon>
    </lineage>
</organism>
<evidence type="ECO:0000313" key="2">
    <source>
        <dbReference type="Proteomes" id="UP001141327"/>
    </source>
</evidence>
<dbReference type="EMBL" id="JAPMOS010000170">
    <property type="protein sequence ID" value="KAJ4454272.1"/>
    <property type="molecule type" value="Genomic_DNA"/>
</dbReference>
<keyword evidence="2" id="KW-1185">Reference proteome</keyword>
<gene>
    <name evidence="1" type="ORF">PAPYR_11065</name>
</gene>
<dbReference type="Proteomes" id="UP001141327">
    <property type="component" value="Unassembled WGS sequence"/>
</dbReference>
<sequence>MFVGVFQNPYRRYGFSREIEFFEVVFRHHPAFFDETHRFASSEPVSRCLVVLKSIPAVWIFTKIEFFEVVFRHPKCFFR</sequence>
<reference evidence="1" key="1">
    <citation type="journal article" date="2022" name="bioRxiv">
        <title>Genomics of Preaxostyla Flagellates Illuminates Evolutionary Transitions and the Path Towards Mitochondrial Loss.</title>
        <authorList>
            <person name="Novak L.V.F."/>
            <person name="Treitli S.C."/>
            <person name="Pyrih J."/>
            <person name="Halakuc P."/>
            <person name="Pipaliya S.V."/>
            <person name="Vacek V."/>
            <person name="Brzon O."/>
            <person name="Soukal P."/>
            <person name="Eme L."/>
            <person name="Dacks J.B."/>
            <person name="Karnkowska A."/>
            <person name="Elias M."/>
            <person name="Hampl V."/>
        </authorList>
    </citation>
    <scope>NUCLEOTIDE SEQUENCE</scope>
    <source>
        <strain evidence="1">RCP-MX</strain>
    </source>
</reference>
<protein>
    <submittedName>
        <fullName evidence="1">Uncharacterized protein</fullName>
    </submittedName>
</protein>
<name>A0ABQ8U4M8_9EUKA</name>
<comment type="caution">
    <text evidence="1">The sequence shown here is derived from an EMBL/GenBank/DDBJ whole genome shotgun (WGS) entry which is preliminary data.</text>
</comment>